<feature type="transmembrane region" description="Helical" evidence="1">
    <location>
        <begin position="163"/>
        <end position="187"/>
    </location>
</feature>
<protein>
    <recommendedName>
        <fullName evidence="4">ABC-2 family transporter protein</fullName>
    </recommendedName>
</protein>
<dbReference type="Proteomes" id="UP000255233">
    <property type="component" value="Unassembled WGS sequence"/>
</dbReference>
<evidence type="ECO:0000313" key="3">
    <source>
        <dbReference type="Proteomes" id="UP000255233"/>
    </source>
</evidence>
<dbReference type="OrthoDB" id="1009352at2"/>
<keyword evidence="1" id="KW-0472">Membrane</keyword>
<keyword evidence="1" id="KW-0812">Transmembrane</keyword>
<sequence length="265" mass="29746">MNDKFSWKRFGLFVRAELSGECRSLLLKLGGFVVFCIVMYMLWNVKVIFGGGQVGYNGGLSYVTSRFFVLVGMGFIVYFNLSGSFKRYFSKGRASAALMLPAARSEKFLYALLLNLVAIPLVLIALALLNDVMWAGLLGFDNICRALSSFFARVHTPAEEMLISAWSVTANLVSTFSGMAFFFLGAVVFRRYHFLLTVLASFILSIPSFVYVQYTAMTDPVVMRDFILWLGSDAGVGTIMACGVFFTFLWIFVAWRRFSTLQITR</sequence>
<feature type="transmembrane region" description="Helical" evidence="1">
    <location>
        <begin position="194"/>
        <end position="214"/>
    </location>
</feature>
<feature type="transmembrane region" description="Helical" evidence="1">
    <location>
        <begin position="25"/>
        <end position="43"/>
    </location>
</feature>
<dbReference type="RefSeq" id="WP_027291768.1">
    <property type="nucleotide sequence ID" value="NZ_CANTWR010000001.1"/>
</dbReference>
<feature type="transmembrane region" description="Helical" evidence="1">
    <location>
        <begin position="63"/>
        <end position="81"/>
    </location>
</feature>
<name>A0A379MU29_9BACT</name>
<evidence type="ECO:0008006" key="4">
    <source>
        <dbReference type="Google" id="ProtNLM"/>
    </source>
</evidence>
<reference evidence="2 3" key="1">
    <citation type="submission" date="2018-06" db="EMBL/GenBank/DDBJ databases">
        <authorList>
            <consortium name="Pathogen Informatics"/>
            <person name="Doyle S."/>
        </authorList>
    </citation>
    <scope>NUCLEOTIDE SEQUENCE [LARGE SCALE GENOMIC DNA]</scope>
    <source>
        <strain evidence="2 3">NCTC11190</strain>
    </source>
</reference>
<keyword evidence="3" id="KW-1185">Reference proteome</keyword>
<feature type="transmembrane region" description="Helical" evidence="1">
    <location>
        <begin position="234"/>
        <end position="255"/>
    </location>
</feature>
<evidence type="ECO:0000313" key="2">
    <source>
        <dbReference type="EMBL" id="SUE34357.1"/>
    </source>
</evidence>
<accession>A0A379MU29</accession>
<organism evidence="2 3">
    <name type="scientific">Rikenella microfusus</name>
    <dbReference type="NCBI Taxonomy" id="28139"/>
    <lineage>
        <taxon>Bacteria</taxon>
        <taxon>Pseudomonadati</taxon>
        <taxon>Bacteroidota</taxon>
        <taxon>Bacteroidia</taxon>
        <taxon>Bacteroidales</taxon>
        <taxon>Rikenellaceae</taxon>
        <taxon>Rikenella</taxon>
    </lineage>
</organism>
<dbReference type="STRING" id="880526.GCA_000427365_02239"/>
<proteinExistence type="predicted"/>
<gene>
    <name evidence="2" type="ORF">NCTC11190_01580</name>
</gene>
<keyword evidence="1" id="KW-1133">Transmembrane helix</keyword>
<feature type="transmembrane region" description="Helical" evidence="1">
    <location>
        <begin position="108"/>
        <end position="129"/>
    </location>
</feature>
<dbReference type="EMBL" id="UGVL01000001">
    <property type="protein sequence ID" value="SUE34357.1"/>
    <property type="molecule type" value="Genomic_DNA"/>
</dbReference>
<evidence type="ECO:0000256" key="1">
    <source>
        <dbReference type="SAM" id="Phobius"/>
    </source>
</evidence>
<dbReference type="AlphaFoldDB" id="A0A379MU29"/>